<dbReference type="PROSITE" id="PS50240">
    <property type="entry name" value="TRYPSIN_DOM"/>
    <property type="match status" value="1"/>
</dbReference>
<evidence type="ECO:0000256" key="4">
    <source>
        <dbReference type="ARBA" id="ARBA00036320"/>
    </source>
</evidence>
<dbReference type="Pfam" id="PF00089">
    <property type="entry name" value="Trypsin"/>
    <property type="match status" value="1"/>
</dbReference>
<feature type="signal peptide" evidence="6">
    <location>
        <begin position="1"/>
        <end position="22"/>
    </location>
</feature>
<comment type="catalytic activity">
    <reaction evidence="4">
        <text>Preferential cleavage: Arg-|-Xaa, Lys-|-Xaa.</text>
        <dbReference type="EC" id="3.4.21.4"/>
    </reaction>
</comment>
<dbReference type="PRINTS" id="PR00722">
    <property type="entry name" value="CHYMOTRYPSIN"/>
</dbReference>
<evidence type="ECO:0000313" key="8">
    <source>
        <dbReference type="Ensembl" id="ENSORLP00015020755.1"/>
    </source>
</evidence>
<dbReference type="SUPFAM" id="SSF50494">
    <property type="entry name" value="Trypsin-like serine proteases"/>
    <property type="match status" value="1"/>
</dbReference>
<feature type="domain" description="Peptidase S1" evidence="7">
    <location>
        <begin position="46"/>
        <end position="267"/>
    </location>
</feature>
<dbReference type="CDD" id="cd00190">
    <property type="entry name" value="Tryp_SPc"/>
    <property type="match status" value="1"/>
</dbReference>
<protein>
    <recommendedName>
        <fullName evidence="5">trypsin</fullName>
        <ecNumber evidence="5">3.4.21.4</ecNumber>
    </recommendedName>
</protein>
<reference evidence="8 9" key="2">
    <citation type="submission" date="2017-04" db="EMBL/GenBank/DDBJ databases">
        <title>CpG methylation of centromeres and impact of large insertions on vertebrate speciation.</title>
        <authorList>
            <person name="Ichikawa K."/>
            <person name="Yoshimura J."/>
            <person name="Morishita S."/>
        </authorList>
    </citation>
    <scope>NUCLEOTIDE SEQUENCE</scope>
    <source>
        <strain evidence="8 9">HSOK</strain>
    </source>
</reference>
<evidence type="ECO:0000256" key="2">
    <source>
        <dbReference type="ARBA" id="ARBA00023145"/>
    </source>
</evidence>
<dbReference type="Gene3D" id="2.40.10.10">
    <property type="entry name" value="Trypsin-like serine proteases"/>
    <property type="match status" value="2"/>
</dbReference>
<name>A0A3P9ILR3_ORYLA</name>
<dbReference type="InterPro" id="IPR001314">
    <property type="entry name" value="Peptidase_S1A"/>
</dbReference>
<keyword evidence="2" id="KW-0865">Zymogen</keyword>
<comment type="subcellular location">
    <subcellularLocation>
        <location evidence="1">Secreted</location>
        <location evidence="1">Extracellular space</location>
    </subcellularLocation>
</comment>
<dbReference type="AlphaFoldDB" id="A0A3P9ILR3"/>
<evidence type="ECO:0000256" key="5">
    <source>
        <dbReference type="ARBA" id="ARBA00038868"/>
    </source>
</evidence>
<dbReference type="InterPro" id="IPR043504">
    <property type="entry name" value="Peptidase_S1_PA_chymotrypsin"/>
</dbReference>
<dbReference type="InterPro" id="IPR009003">
    <property type="entry name" value="Peptidase_S1_PA"/>
</dbReference>
<proteinExistence type="predicted"/>
<feature type="chain" id="PRO_5018064312" description="trypsin" evidence="6">
    <location>
        <begin position="23"/>
        <end position="269"/>
    </location>
</feature>
<sequence>METMAVMFVLLFFMGGKPDCTCANLCCKASVDRLVFCVLGAAGSHIVGGRDAAPHSRPYMVSLQVRGQHICGGALVREDFVLTAAHCDLPVPFTVVLGADLLQENEPSRQTFRVLRYIPHPNYNELSNDIMLLKLDGRARLTPEVQVIPLKSGTVGPASRCITAGWGDIGDNRTIANRLQEVDVTILAQRTCRQRWGNVPVLRSMVCGVGARSFQGFCSGDSGGPMICDGEAAGIVSFSGRRCGDPSTPDVYTRISSFRSWIITQFNNN</sequence>
<dbReference type="PANTHER" id="PTHR24271:SF55">
    <property type="entry name" value="SERINE PROTEASE 57"/>
    <property type="match status" value="1"/>
</dbReference>
<dbReference type="InterPro" id="IPR001254">
    <property type="entry name" value="Trypsin_dom"/>
</dbReference>
<dbReference type="PANTHER" id="PTHR24271">
    <property type="entry name" value="KALLIKREIN-RELATED"/>
    <property type="match status" value="1"/>
</dbReference>
<dbReference type="SMART" id="SM00020">
    <property type="entry name" value="Tryp_SPc"/>
    <property type="match status" value="1"/>
</dbReference>
<evidence type="ECO:0000256" key="1">
    <source>
        <dbReference type="ARBA" id="ARBA00004239"/>
    </source>
</evidence>
<reference evidence="8" key="4">
    <citation type="submission" date="2025-09" db="UniProtKB">
        <authorList>
            <consortium name="Ensembl"/>
        </authorList>
    </citation>
    <scope>IDENTIFICATION</scope>
    <source>
        <strain evidence="8">HSOK</strain>
    </source>
</reference>
<dbReference type="Proteomes" id="UP000265200">
    <property type="component" value="Chromosome 4"/>
</dbReference>
<organism evidence="8 9">
    <name type="scientific">Oryzias latipes</name>
    <name type="common">Japanese rice fish</name>
    <name type="synonym">Japanese killifish</name>
    <dbReference type="NCBI Taxonomy" id="8090"/>
    <lineage>
        <taxon>Eukaryota</taxon>
        <taxon>Metazoa</taxon>
        <taxon>Chordata</taxon>
        <taxon>Craniata</taxon>
        <taxon>Vertebrata</taxon>
        <taxon>Euteleostomi</taxon>
        <taxon>Actinopterygii</taxon>
        <taxon>Neopterygii</taxon>
        <taxon>Teleostei</taxon>
        <taxon>Neoteleostei</taxon>
        <taxon>Acanthomorphata</taxon>
        <taxon>Ovalentaria</taxon>
        <taxon>Atherinomorphae</taxon>
        <taxon>Beloniformes</taxon>
        <taxon>Adrianichthyidae</taxon>
        <taxon>Oryziinae</taxon>
        <taxon>Oryzias</taxon>
    </lineage>
</organism>
<dbReference type="GO" id="GO:0004252">
    <property type="term" value="F:serine-type endopeptidase activity"/>
    <property type="evidence" value="ECO:0007669"/>
    <property type="project" value="UniProtKB-EC"/>
</dbReference>
<keyword evidence="3" id="KW-1015">Disulfide bond</keyword>
<reference evidence="8" key="3">
    <citation type="submission" date="2025-08" db="UniProtKB">
        <authorList>
            <consortium name="Ensembl"/>
        </authorList>
    </citation>
    <scope>IDENTIFICATION</scope>
    <source>
        <strain evidence="8">HSOK</strain>
    </source>
</reference>
<dbReference type="GO" id="GO:0006508">
    <property type="term" value="P:proteolysis"/>
    <property type="evidence" value="ECO:0007669"/>
    <property type="project" value="InterPro"/>
</dbReference>
<evidence type="ECO:0000259" key="7">
    <source>
        <dbReference type="PROSITE" id="PS50240"/>
    </source>
</evidence>
<reference key="1">
    <citation type="journal article" date="2007" name="Nature">
        <title>The medaka draft genome and insights into vertebrate genome evolution.</title>
        <authorList>
            <person name="Kasahara M."/>
            <person name="Naruse K."/>
            <person name="Sasaki S."/>
            <person name="Nakatani Y."/>
            <person name="Qu W."/>
            <person name="Ahsan B."/>
            <person name="Yamada T."/>
            <person name="Nagayasu Y."/>
            <person name="Doi K."/>
            <person name="Kasai Y."/>
            <person name="Jindo T."/>
            <person name="Kobayashi D."/>
            <person name="Shimada A."/>
            <person name="Toyoda A."/>
            <person name="Kuroki Y."/>
            <person name="Fujiyama A."/>
            <person name="Sasaki T."/>
            <person name="Shimizu A."/>
            <person name="Asakawa S."/>
            <person name="Shimizu N."/>
            <person name="Hashimoto S."/>
            <person name="Yang J."/>
            <person name="Lee Y."/>
            <person name="Matsushima K."/>
            <person name="Sugano S."/>
            <person name="Sakaizumi M."/>
            <person name="Narita T."/>
            <person name="Ohishi K."/>
            <person name="Haga S."/>
            <person name="Ohta F."/>
            <person name="Nomoto H."/>
            <person name="Nogata K."/>
            <person name="Morishita T."/>
            <person name="Endo T."/>
            <person name="Shin-I T."/>
            <person name="Takeda H."/>
            <person name="Morishita S."/>
            <person name="Kohara Y."/>
        </authorList>
    </citation>
    <scope>NUCLEOTIDE SEQUENCE [LARGE SCALE GENOMIC DNA]</scope>
    <source>
        <strain>Hd-rR</strain>
    </source>
</reference>
<accession>A0A3P9ILR3</accession>
<keyword evidence="6" id="KW-0732">Signal</keyword>
<evidence type="ECO:0000256" key="6">
    <source>
        <dbReference type="SAM" id="SignalP"/>
    </source>
</evidence>
<dbReference type="Ensembl" id="ENSORLT00015036144.1">
    <property type="protein sequence ID" value="ENSORLP00015020755.1"/>
    <property type="gene ID" value="ENSORLG00015000598.1"/>
</dbReference>
<dbReference type="PROSITE" id="PS00134">
    <property type="entry name" value="TRYPSIN_HIS"/>
    <property type="match status" value="1"/>
</dbReference>
<evidence type="ECO:0000313" key="9">
    <source>
        <dbReference type="Proteomes" id="UP000265200"/>
    </source>
</evidence>
<evidence type="ECO:0000256" key="3">
    <source>
        <dbReference type="ARBA" id="ARBA00023157"/>
    </source>
</evidence>
<dbReference type="InterPro" id="IPR018114">
    <property type="entry name" value="TRYPSIN_HIS"/>
</dbReference>
<dbReference type="FunFam" id="2.40.10.10:FF:000005">
    <property type="entry name" value="Serine protease 37"/>
    <property type="match status" value="1"/>
</dbReference>
<dbReference type="GO" id="GO:0005576">
    <property type="term" value="C:extracellular region"/>
    <property type="evidence" value="ECO:0007669"/>
    <property type="project" value="UniProtKB-SubCell"/>
</dbReference>
<dbReference type="EC" id="3.4.21.4" evidence="5"/>